<feature type="transmembrane region" description="Helical" evidence="8">
    <location>
        <begin position="202"/>
        <end position="220"/>
    </location>
</feature>
<gene>
    <name evidence="10" type="ORF">CBZ_13170</name>
</gene>
<keyword evidence="11" id="KW-1185">Reference proteome</keyword>
<keyword evidence="6 8" id="KW-0472">Membrane</keyword>
<dbReference type="InterPro" id="IPR004869">
    <property type="entry name" value="MMPL_dom"/>
</dbReference>
<organism evidence="10 11">
    <name type="scientific">Cellulomonas biazotea</name>
    <dbReference type="NCBI Taxonomy" id="1709"/>
    <lineage>
        <taxon>Bacteria</taxon>
        <taxon>Bacillati</taxon>
        <taxon>Actinomycetota</taxon>
        <taxon>Actinomycetes</taxon>
        <taxon>Micrococcales</taxon>
        <taxon>Cellulomonadaceae</taxon>
        <taxon>Cellulomonas</taxon>
    </lineage>
</organism>
<feature type="transmembrane region" description="Helical" evidence="8">
    <location>
        <begin position="413"/>
        <end position="431"/>
    </location>
</feature>
<feature type="transmembrane region" description="Helical" evidence="8">
    <location>
        <begin position="664"/>
        <end position="685"/>
    </location>
</feature>
<evidence type="ECO:0000256" key="4">
    <source>
        <dbReference type="ARBA" id="ARBA00022692"/>
    </source>
</evidence>
<feature type="domain" description="Membrane transport protein MMPL" evidence="9">
    <location>
        <begin position="468"/>
        <end position="737"/>
    </location>
</feature>
<dbReference type="SUPFAM" id="SSF82866">
    <property type="entry name" value="Multidrug efflux transporter AcrB transmembrane domain"/>
    <property type="match status" value="2"/>
</dbReference>
<feature type="transmembrane region" description="Helical" evidence="8">
    <location>
        <begin position="303"/>
        <end position="324"/>
    </location>
</feature>
<dbReference type="GO" id="GO:0005886">
    <property type="term" value="C:plasma membrane"/>
    <property type="evidence" value="ECO:0007669"/>
    <property type="project" value="UniProtKB-SubCell"/>
</dbReference>
<feature type="transmembrane region" description="Helical" evidence="8">
    <location>
        <begin position="631"/>
        <end position="652"/>
    </location>
</feature>
<evidence type="ECO:0000313" key="11">
    <source>
        <dbReference type="Proteomes" id="UP000289954"/>
    </source>
</evidence>
<evidence type="ECO:0000256" key="6">
    <source>
        <dbReference type="ARBA" id="ARBA00023136"/>
    </source>
</evidence>
<feature type="transmembrane region" description="Helical" evidence="8">
    <location>
        <begin position="261"/>
        <end position="282"/>
    </location>
</feature>
<feature type="compositionally biased region" description="Low complexity" evidence="7">
    <location>
        <begin position="761"/>
        <end position="776"/>
    </location>
</feature>
<dbReference type="PANTHER" id="PTHR33406">
    <property type="entry name" value="MEMBRANE PROTEIN MJ1562-RELATED"/>
    <property type="match status" value="1"/>
</dbReference>
<dbReference type="EMBL" id="BIMR01000084">
    <property type="protein sequence ID" value="GCE76261.1"/>
    <property type="molecule type" value="Genomic_DNA"/>
</dbReference>
<name>A0A402DQA0_9CELL</name>
<evidence type="ECO:0000256" key="7">
    <source>
        <dbReference type="SAM" id="MobiDB-lite"/>
    </source>
</evidence>
<feature type="region of interest" description="Disordered" evidence="7">
    <location>
        <begin position="745"/>
        <end position="776"/>
    </location>
</feature>
<feature type="domain" description="Membrane transport protein MMPL" evidence="9">
    <location>
        <begin position="47"/>
        <end position="375"/>
    </location>
</feature>
<evidence type="ECO:0000259" key="9">
    <source>
        <dbReference type="Pfam" id="PF03176"/>
    </source>
</evidence>
<evidence type="ECO:0000256" key="3">
    <source>
        <dbReference type="ARBA" id="ARBA00022475"/>
    </source>
</evidence>
<protein>
    <submittedName>
        <fullName evidence="10">Membrane protein</fullName>
    </submittedName>
</protein>
<dbReference type="InterPro" id="IPR050545">
    <property type="entry name" value="Mycobact_MmpL"/>
</dbReference>
<feature type="transmembrane region" description="Helical" evidence="8">
    <location>
        <begin position="227"/>
        <end position="249"/>
    </location>
</feature>
<dbReference type="AlphaFoldDB" id="A0A402DQA0"/>
<reference evidence="10 11" key="1">
    <citation type="submission" date="2019-01" db="EMBL/GenBank/DDBJ databases">
        <title>Draft genome sequence of Cellulomonas takizawaensis strain TKZ-21.</title>
        <authorList>
            <person name="Yamamura H."/>
            <person name="Hayashi T."/>
            <person name="Hamada M."/>
            <person name="Serisawa Y."/>
            <person name="Matsuyama K."/>
            <person name="Nakagawa Y."/>
            <person name="Otoguro M."/>
            <person name="Yanagida F."/>
            <person name="Hayakawa M."/>
        </authorList>
    </citation>
    <scope>NUCLEOTIDE SEQUENCE [LARGE SCALE GENOMIC DNA]</scope>
    <source>
        <strain evidence="10 11">NBRC12680</strain>
    </source>
</reference>
<proteinExistence type="inferred from homology"/>
<dbReference type="PANTHER" id="PTHR33406:SF6">
    <property type="entry name" value="MEMBRANE PROTEIN YDGH-RELATED"/>
    <property type="match status" value="1"/>
</dbReference>
<dbReference type="RefSeq" id="WP_246013129.1">
    <property type="nucleotide sequence ID" value="NZ_BIMR01000084.1"/>
</dbReference>
<feature type="transmembrane region" description="Helical" evidence="8">
    <location>
        <begin position="595"/>
        <end position="619"/>
    </location>
</feature>
<evidence type="ECO:0000256" key="8">
    <source>
        <dbReference type="SAM" id="Phobius"/>
    </source>
</evidence>
<feature type="transmembrane region" description="Helical" evidence="8">
    <location>
        <begin position="336"/>
        <end position="359"/>
    </location>
</feature>
<sequence>MLSNRRAVLVRSLAVAVALVAWLAIGAFGGMAQGKLGQVQTNDSAAFLPSSAESTRAAEAGRAFVDTPTLPALVVLQPSDDTDVTPEQQEATTAWAQDVPGRDVPDGDGATWSEYLLGDPVVVPSEDGLALLAIFSLDGDRADEQVAEESITDLFVTDLRTSLEQDLGATATDAGDTGLNAWVTGPAGFVADLVTAFGGIDGVLLLVALGAVLVILVLVYRSPFLPFVVILTAVFALCLAGLVVYQLAANDVLVLNGQSQGILSILVVGASVDYALLLVARYREELRTAEHPATAMRRALRACVEPIAASAGTVAAGVLCLLLSDLASNRSLGPVAAIGIASSFLAALTLLPALLLVLGRRSRAFFWPRVPRPVAATEPAAHGTHAAASTDPTDAPGGWGRLARFVARHARPVWVVTVLLLAVGAAFLPTFRAGGTDQADVFLTEVDAVSGQEVLAEHFPAGAVQPITVITAQDSADEVAAAVEDLDGVETVAPYTGAAAGAPAGVGEPVVVDGTVRLDVTTTAPSDSQAAVDVAADVRTAAHAVDPDALVGGAAAETLDAQAAAEHDLRVIVPVVLAVIALILMLLLRSVAAALLLLAANVLSFAAALGISAVLFNHVLDLPPADPAVPLYGFVFLVALGVDYTIFLMTRVREESLRVGTRAGVVRGLAVTGGVITSAGVVLAVTFAALGVIPLLFLAQLAVIVAFGVLLDTTVVRSLLVPALVHDIGDRTWWPSRLSRPHAHGAHAPSVPVSSDEPAQAVTAPAATGPEGAARP</sequence>
<keyword evidence="3" id="KW-1003">Cell membrane</keyword>
<feature type="transmembrane region" description="Helical" evidence="8">
    <location>
        <begin position="569"/>
        <end position="588"/>
    </location>
</feature>
<keyword evidence="5 8" id="KW-1133">Transmembrane helix</keyword>
<dbReference type="Proteomes" id="UP000289954">
    <property type="component" value="Unassembled WGS sequence"/>
</dbReference>
<keyword evidence="4 8" id="KW-0812">Transmembrane</keyword>
<comment type="caution">
    <text evidence="10">The sequence shown here is derived from an EMBL/GenBank/DDBJ whole genome shotgun (WGS) entry which is preliminary data.</text>
</comment>
<evidence type="ECO:0000256" key="2">
    <source>
        <dbReference type="ARBA" id="ARBA00010157"/>
    </source>
</evidence>
<comment type="subcellular location">
    <subcellularLocation>
        <location evidence="1">Cell membrane</location>
        <topology evidence="1">Multi-pass membrane protein</topology>
    </subcellularLocation>
</comment>
<dbReference type="Pfam" id="PF03176">
    <property type="entry name" value="MMPL"/>
    <property type="match status" value="2"/>
</dbReference>
<evidence type="ECO:0000256" key="1">
    <source>
        <dbReference type="ARBA" id="ARBA00004651"/>
    </source>
</evidence>
<dbReference type="Gene3D" id="1.20.1640.10">
    <property type="entry name" value="Multidrug efflux transporter AcrB transmembrane domain"/>
    <property type="match status" value="2"/>
</dbReference>
<evidence type="ECO:0000313" key="10">
    <source>
        <dbReference type="EMBL" id="GCE76261.1"/>
    </source>
</evidence>
<accession>A0A402DQA0</accession>
<comment type="similarity">
    <text evidence="2">Belongs to the resistance-nodulation-cell division (RND) (TC 2.A.6) family. MmpL subfamily.</text>
</comment>
<feature type="transmembrane region" description="Helical" evidence="8">
    <location>
        <begin position="691"/>
        <end position="711"/>
    </location>
</feature>
<evidence type="ECO:0000256" key="5">
    <source>
        <dbReference type="ARBA" id="ARBA00022989"/>
    </source>
</evidence>